<feature type="domain" description="Fe2OG dioxygenase" evidence="3">
    <location>
        <begin position="198"/>
        <end position="327"/>
    </location>
</feature>
<evidence type="ECO:0000256" key="1">
    <source>
        <dbReference type="ARBA" id="ARBA00008056"/>
    </source>
</evidence>
<dbReference type="PANTHER" id="PTHR47990">
    <property type="entry name" value="2-OXOGLUTARATE (2OG) AND FE(II)-DEPENDENT OXYGENASE SUPERFAMILY PROTEIN-RELATED"/>
    <property type="match status" value="1"/>
</dbReference>
<evidence type="ECO:0000313" key="4">
    <source>
        <dbReference type="EMBL" id="KAF2431544.1"/>
    </source>
</evidence>
<dbReference type="Proteomes" id="UP000800235">
    <property type="component" value="Unassembled WGS sequence"/>
</dbReference>
<dbReference type="InterPro" id="IPR005123">
    <property type="entry name" value="Oxoglu/Fe-dep_dioxygenase_dom"/>
</dbReference>
<dbReference type="Pfam" id="PF03171">
    <property type="entry name" value="2OG-FeII_Oxy"/>
    <property type="match status" value="1"/>
</dbReference>
<dbReference type="EMBL" id="MU007031">
    <property type="protein sequence ID" value="KAF2431544.1"/>
    <property type="molecule type" value="Genomic_DNA"/>
</dbReference>
<keyword evidence="5" id="KW-1185">Reference proteome</keyword>
<dbReference type="InterPro" id="IPR044861">
    <property type="entry name" value="IPNS-like_FE2OG_OXY"/>
</dbReference>
<organism evidence="4 5">
    <name type="scientific">Tothia fuscella</name>
    <dbReference type="NCBI Taxonomy" id="1048955"/>
    <lineage>
        <taxon>Eukaryota</taxon>
        <taxon>Fungi</taxon>
        <taxon>Dikarya</taxon>
        <taxon>Ascomycota</taxon>
        <taxon>Pezizomycotina</taxon>
        <taxon>Dothideomycetes</taxon>
        <taxon>Pleosporomycetidae</taxon>
        <taxon>Venturiales</taxon>
        <taxon>Cylindrosympodiaceae</taxon>
        <taxon>Tothia</taxon>
    </lineage>
</organism>
<evidence type="ECO:0000256" key="2">
    <source>
        <dbReference type="RuleBase" id="RU003682"/>
    </source>
</evidence>
<protein>
    <submittedName>
        <fullName evidence="4">Clavaminate synthase-like protein</fullName>
    </submittedName>
</protein>
<keyword evidence="2" id="KW-0560">Oxidoreductase</keyword>
<evidence type="ECO:0000259" key="3">
    <source>
        <dbReference type="PROSITE" id="PS51471"/>
    </source>
</evidence>
<dbReference type="InterPro" id="IPR050231">
    <property type="entry name" value="Iron_ascorbate_oxido_reductase"/>
</dbReference>
<comment type="similarity">
    <text evidence="1 2">Belongs to the iron/ascorbate-dependent oxidoreductase family.</text>
</comment>
<gene>
    <name evidence="4" type="ORF">EJ08DRAFT_733215</name>
</gene>
<keyword evidence="2" id="KW-0408">Iron</keyword>
<evidence type="ECO:0000313" key="5">
    <source>
        <dbReference type="Proteomes" id="UP000800235"/>
    </source>
</evidence>
<dbReference type="GO" id="GO:0016491">
    <property type="term" value="F:oxidoreductase activity"/>
    <property type="evidence" value="ECO:0007669"/>
    <property type="project" value="UniProtKB-KW"/>
</dbReference>
<dbReference type="Gene3D" id="2.60.120.330">
    <property type="entry name" value="B-lactam Antibiotic, Isopenicillin N Synthase, Chain"/>
    <property type="match status" value="1"/>
</dbReference>
<dbReference type="AlphaFoldDB" id="A0A9P4NSV7"/>
<dbReference type="PROSITE" id="PS51471">
    <property type="entry name" value="FE2OG_OXY"/>
    <property type="match status" value="1"/>
</dbReference>
<keyword evidence="2" id="KW-0479">Metal-binding</keyword>
<dbReference type="GO" id="GO:0046872">
    <property type="term" value="F:metal ion binding"/>
    <property type="evidence" value="ECO:0007669"/>
    <property type="project" value="UniProtKB-KW"/>
</dbReference>
<sequence>MSPDLREEKFPGIPPFPDSVHTAPLLRISLYKLLLQDPTEQDQLWRACCDLGFFYLDLRLSLANKNLYKSSSNLEVDGPLFSQMQTGCSLLEKSYFSYRLKRNSGMNLPATYKGLGSGVLDKSGAKDRIEFYNVSKDDILGISNALPAPAMLNNHKPVLRSYIQTSHSLISLILGVLNKRLQLPESRLQGLHRLKAASGDQVRFLRAPPQPKEDRGTALEGHTDFGSITVLFNKMGGLQVRLPAGIEPIPPSRSNSLDTIEQLHGENGDGEKWVYVRPLPGHAIINLGDAMVKFSGGILRSDIHRVVSPPGAQAGTTRFSLVYFSRPEDKVMLGALKESPLIAQSAGDEPEEVINSRTGY</sequence>
<comment type="caution">
    <text evidence="4">The sequence shown here is derived from an EMBL/GenBank/DDBJ whole genome shotgun (WGS) entry which is preliminary data.</text>
</comment>
<dbReference type="InterPro" id="IPR027443">
    <property type="entry name" value="IPNS-like_sf"/>
</dbReference>
<proteinExistence type="inferred from homology"/>
<accession>A0A9P4NSV7</accession>
<name>A0A9P4NSV7_9PEZI</name>
<dbReference type="OrthoDB" id="288590at2759"/>
<reference evidence="4" key="1">
    <citation type="journal article" date="2020" name="Stud. Mycol.">
        <title>101 Dothideomycetes genomes: a test case for predicting lifestyles and emergence of pathogens.</title>
        <authorList>
            <person name="Haridas S."/>
            <person name="Albert R."/>
            <person name="Binder M."/>
            <person name="Bloem J."/>
            <person name="Labutti K."/>
            <person name="Salamov A."/>
            <person name="Andreopoulos B."/>
            <person name="Baker S."/>
            <person name="Barry K."/>
            <person name="Bills G."/>
            <person name="Bluhm B."/>
            <person name="Cannon C."/>
            <person name="Castanera R."/>
            <person name="Culley D."/>
            <person name="Daum C."/>
            <person name="Ezra D."/>
            <person name="Gonzalez J."/>
            <person name="Henrissat B."/>
            <person name="Kuo A."/>
            <person name="Liang C."/>
            <person name="Lipzen A."/>
            <person name="Lutzoni F."/>
            <person name="Magnuson J."/>
            <person name="Mondo S."/>
            <person name="Nolan M."/>
            <person name="Ohm R."/>
            <person name="Pangilinan J."/>
            <person name="Park H.-J."/>
            <person name="Ramirez L."/>
            <person name="Alfaro M."/>
            <person name="Sun H."/>
            <person name="Tritt A."/>
            <person name="Yoshinaga Y."/>
            <person name="Zwiers L.-H."/>
            <person name="Turgeon B."/>
            <person name="Goodwin S."/>
            <person name="Spatafora J."/>
            <person name="Crous P."/>
            <person name="Grigoriev I."/>
        </authorList>
    </citation>
    <scope>NUCLEOTIDE SEQUENCE</scope>
    <source>
        <strain evidence="4">CBS 130266</strain>
    </source>
</reference>
<dbReference type="SUPFAM" id="SSF51197">
    <property type="entry name" value="Clavaminate synthase-like"/>
    <property type="match status" value="1"/>
</dbReference>